<name>A0A3A8HQ42_9BACT</name>
<dbReference type="EMBL" id="JABFJV010000218">
    <property type="protein sequence ID" value="NOK37324.1"/>
    <property type="molecule type" value="Genomic_DNA"/>
</dbReference>
<organism evidence="1 2">
    <name type="scientific">Corallococcus exercitus</name>
    <dbReference type="NCBI Taxonomy" id="2316736"/>
    <lineage>
        <taxon>Bacteria</taxon>
        <taxon>Pseudomonadati</taxon>
        <taxon>Myxococcota</taxon>
        <taxon>Myxococcia</taxon>
        <taxon>Myxococcales</taxon>
        <taxon>Cystobacterineae</taxon>
        <taxon>Myxococcaceae</taxon>
        <taxon>Corallococcus</taxon>
    </lineage>
</organism>
<accession>A0A3A8HQ42</accession>
<protein>
    <submittedName>
        <fullName evidence="1">Uncharacterized protein</fullName>
    </submittedName>
</protein>
<dbReference type="RefSeq" id="WP_120528023.1">
    <property type="nucleotide sequence ID" value="NZ_JABFJV010000218.1"/>
</dbReference>
<dbReference type="AlphaFoldDB" id="A0A3A8HQ42"/>
<evidence type="ECO:0000313" key="1">
    <source>
        <dbReference type="EMBL" id="NOK37324.1"/>
    </source>
</evidence>
<proteinExistence type="predicted"/>
<comment type="caution">
    <text evidence="1">The sequence shown here is derived from an EMBL/GenBank/DDBJ whole genome shotgun (WGS) entry which is preliminary data.</text>
</comment>
<reference evidence="1 2" key="1">
    <citation type="submission" date="2020-05" db="EMBL/GenBank/DDBJ databases">
        <authorList>
            <person name="Whitworth D."/>
        </authorList>
    </citation>
    <scope>NUCLEOTIDE SEQUENCE [LARGE SCALE GENOMIC DNA]</scope>
    <source>
        <strain evidence="1 2">AB043B</strain>
    </source>
</reference>
<dbReference type="OrthoDB" id="5514989at2"/>
<gene>
    <name evidence="1" type="ORF">HMI49_29430</name>
</gene>
<evidence type="ECO:0000313" key="2">
    <source>
        <dbReference type="Proteomes" id="UP000563426"/>
    </source>
</evidence>
<keyword evidence="2" id="KW-1185">Reference proteome</keyword>
<sequence length="132" mass="13263">MGGIGKALGKVMDIVKPFVTMVNPLLGAAMGFASGLMQGKNPIQSLLGAATDLIPGGGVFKNALSTFANSGLMDGAGGNSLLSGALNLAKGKSKVTDIIGDLFKSTKSNPLTNLGMSNATELAAQKMSTFLS</sequence>
<dbReference type="Proteomes" id="UP000563426">
    <property type="component" value="Unassembled WGS sequence"/>
</dbReference>